<protein>
    <submittedName>
        <fullName evidence="2">Plant invertase/pectin methylesterase inhibitor protein</fullName>
    </submittedName>
    <submittedName>
        <fullName evidence="3">Putative pectinesterase inhibitor domain-containing protein</fullName>
    </submittedName>
</protein>
<reference evidence="4" key="3">
    <citation type="submission" date="2015-04" db="UniProtKB">
        <authorList>
            <consortium name="EnsemblPlants"/>
        </authorList>
    </citation>
    <scope>IDENTIFICATION</scope>
    <source>
        <strain evidence="4">cv. Jemalong A17</strain>
    </source>
</reference>
<dbReference type="Proteomes" id="UP000002051">
    <property type="component" value="Chromosome 4"/>
</dbReference>
<dbReference type="Proteomes" id="UP000265566">
    <property type="component" value="Chromosome 4"/>
</dbReference>
<dbReference type="InterPro" id="IPR035513">
    <property type="entry name" value="Invertase/methylesterase_inhib"/>
</dbReference>
<evidence type="ECO:0000313" key="2">
    <source>
        <dbReference type="EMBL" id="KEH30241.1"/>
    </source>
</evidence>
<sequence>MKSSASSSLLLIFCLCFIFYAPVPALCGMYETLCNEAKEDANSCLNLLKHYSKITSAANYLDLSRSILQVALDKSTQAEHYINGKVMKEHPSGAAKQCGTECYGILTSMSLQSALDELVKDPHNLSYDLRTAGSGPPKCEDALEAANITNPAIHSMNIEMSLFCKIGFLATNHLVVEKNHRKLLAN</sequence>
<keyword evidence="1" id="KW-0732">Signal</keyword>
<evidence type="ECO:0000313" key="5">
    <source>
        <dbReference type="Proteomes" id="UP000002051"/>
    </source>
</evidence>
<reference evidence="2 5" key="1">
    <citation type="journal article" date="2011" name="Nature">
        <title>The Medicago genome provides insight into the evolution of rhizobial symbioses.</title>
        <authorList>
            <person name="Young N.D."/>
            <person name="Debelle F."/>
            <person name="Oldroyd G.E."/>
            <person name="Geurts R."/>
            <person name="Cannon S.B."/>
            <person name="Udvardi M.K."/>
            <person name="Benedito V.A."/>
            <person name="Mayer K.F."/>
            <person name="Gouzy J."/>
            <person name="Schoof H."/>
            <person name="Van de Peer Y."/>
            <person name="Proost S."/>
            <person name="Cook D.R."/>
            <person name="Meyers B.C."/>
            <person name="Spannagl M."/>
            <person name="Cheung F."/>
            <person name="De Mita S."/>
            <person name="Krishnakumar V."/>
            <person name="Gundlach H."/>
            <person name="Zhou S."/>
            <person name="Mudge J."/>
            <person name="Bharti A.K."/>
            <person name="Murray J.D."/>
            <person name="Naoumkina M.A."/>
            <person name="Rosen B."/>
            <person name="Silverstein K.A."/>
            <person name="Tang H."/>
            <person name="Rombauts S."/>
            <person name="Zhao P.X."/>
            <person name="Zhou P."/>
            <person name="Barbe V."/>
            <person name="Bardou P."/>
            <person name="Bechner M."/>
            <person name="Bellec A."/>
            <person name="Berger A."/>
            <person name="Berges H."/>
            <person name="Bidwell S."/>
            <person name="Bisseling T."/>
            <person name="Choisne N."/>
            <person name="Couloux A."/>
            <person name="Denny R."/>
            <person name="Deshpande S."/>
            <person name="Dai X."/>
            <person name="Doyle J.J."/>
            <person name="Dudez A.M."/>
            <person name="Farmer A.D."/>
            <person name="Fouteau S."/>
            <person name="Franken C."/>
            <person name="Gibelin C."/>
            <person name="Gish J."/>
            <person name="Goldstein S."/>
            <person name="Gonzalez A.J."/>
            <person name="Green P.J."/>
            <person name="Hallab A."/>
            <person name="Hartog M."/>
            <person name="Hua A."/>
            <person name="Humphray S.J."/>
            <person name="Jeong D.H."/>
            <person name="Jing Y."/>
            <person name="Jocker A."/>
            <person name="Kenton S.M."/>
            <person name="Kim D.J."/>
            <person name="Klee K."/>
            <person name="Lai H."/>
            <person name="Lang C."/>
            <person name="Lin S."/>
            <person name="Macmil S.L."/>
            <person name="Magdelenat G."/>
            <person name="Matthews L."/>
            <person name="McCorrison J."/>
            <person name="Monaghan E.L."/>
            <person name="Mun J.H."/>
            <person name="Najar F.Z."/>
            <person name="Nicholson C."/>
            <person name="Noirot C."/>
            <person name="O'Bleness M."/>
            <person name="Paule C.R."/>
            <person name="Poulain J."/>
            <person name="Prion F."/>
            <person name="Qin B."/>
            <person name="Qu C."/>
            <person name="Retzel E.F."/>
            <person name="Riddle C."/>
            <person name="Sallet E."/>
            <person name="Samain S."/>
            <person name="Samson N."/>
            <person name="Sanders I."/>
            <person name="Saurat O."/>
            <person name="Scarpelli C."/>
            <person name="Schiex T."/>
            <person name="Segurens B."/>
            <person name="Severin A.J."/>
            <person name="Sherrier D.J."/>
            <person name="Shi R."/>
            <person name="Sims S."/>
            <person name="Singer S.R."/>
            <person name="Sinharoy S."/>
            <person name="Sterck L."/>
            <person name="Viollet A."/>
            <person name="Wang B.B."/>
            <person name="Wang K."/>
            <person name="Wang M."/>
            <person name="Wang X."/>
            <person name="Warfsmann J."/>
            <person name="Weissenbach J."/>
            <person name="White D.D."/>
            <person name="White J.D."/>
            <person name="Wiley G.B."/>
            <person name="Wincker P."/>
            <person name="Xing Y."/>
            <person name="Yang L."/>
            <person name="Yao Z."/>
            <person name="Ying F."/>
            <person name="Zhai J."/>
            <person name="Zhou L."/>
            <person name="Zuber A."/>
            <person name="Denarie J."/>
            <person name="Dixon R.A."/>
            <person name="May G.D."/>
            <person name="Schwartz D.C."/>
            <person name="Rogers J."/>
            <person name="Quetier F."/>
            <person name="Town C.D."/>
            <person name="Roe B.A."/>
        </authorList>
    </citation>
    <scope>NUCLEOTIDE SEQUENCE [LARGE SCALE GENOMIC DNA]</scope>
    <source>
        <strain evidence="2">A17</strain>
        <strain evidence="4 5">cv. Jemalong A17</strain>
    </source>
</reference>
<proteinExistence type="predicted"/>
<dbReference type="STRING" id="3880.A0A072ULH1"/>
<reference evidence="3" key="4">
    <citation type="journal article" date="2018" name="Nat. Plants">
        <title>Whole-genome landscape of Medicago truncatula symbiotic genes.</title>
        <authorList>
            <person name="Pecrix Y."/>
            <person name="Gamas P."/>
            <person name="Carrere S."/>
        </authorList>
    </citation>
    <scope>NUCLEOTIDE SEQUENCE</scope>
    <source>
        <tissue evidence="3">Leaves</tissue>
    </source>
</reference>
<dbReference type="PANTHER" id="PTHR31890:SF9">
    <property type="entry name" value="PLANT INVERTASE_PECTIN METHYLESTERASE INHIBITOR SUPERFAMILY PROTEIN"/>
    <property type="match status" value="1"/>
</dbReference>
<dbReference type="HOGENOM" id="CLU_107780_0_0_1"/>
<reference evidence="2 5" key="2">
    <citation type="journal article" date="2014" name="BMC Genomics">
        <title>An improved genome release (version Mt4.0) for the model legume Medicago truncatula.</title>
        <authorList>
            <person name="Tang H."/>
            <person name="Krishnakumar V."/>
            <person name="Bidwell S."/>
            <person name="Rosen B."/>
            <person name="Chan A."/>
            <person name="Zhou S."/>
            <person name="Gentzbittel L."/>
            <person name="Childs K.L."/>
            <person name="Yandell M."/>
            <person name="Gundlach H."/>
            <person name="Mayer K.F."/>
            <person name="Schwartz D.C."/>
            <person name="Town C.D."/>
        </authorList>
    </citation>
    <scope>GENOME REANNOTATION</scope>
    <source>
        <strain evidence="2">A17</strain>
        <strain evidence="4 5">cv. Jemalong A17</strain>
    </source>
</reference>
<dbReference type="Gene3D" id="1.20.140.40">
    <property type="entry name" value="Invertase/pectin methylesterase inhibitor family protein"/>
    <property type="match status" value="1"/>
</dbReference>
<accession>A0A072ULH1</accession>
<dbReference type="EnsemblPlants" id="KEH30241">
    <property type="protein sequence ID" value="KEH30241"/>
    <property type="gene ID" value="MTR_4g065770"/>
</dbReference>
<dbReference type="EMBL" id="CM001220">
    <property type="protein sequence ID" value="KEH30241.1"/>
    <property type="molecule type" value="Genomic_DNA"/>
</dbReference>
<dbReference type="AlphaFoldDB" id="A0A072ULH1"/>
<keyword evidence="5" id="KW-1185">Reference proteome</keyword>
<dbReference type="EMBL" id="PSQE01000004">
    <property type="protein sequence ID" value="RHN61088.1"/>
    <property type="molecule type" value="Genomic_DNA"/>
</dbReference>
<feature type="signal peptide" evidence="1">
    <location>
        <begin position="1"/>
        <end position="25"/>
    </location>
</feature>
<feature type="chain" id="PRO_5014499766" evidence="1">
    <location>
        <begin position="26"/>
        <end position="186"/>
    </location>
</feature>
<evidence type="ECO:0000256" key="1">
    <source>
        <dbReference type="SAM" id="SignalP"/>
    </source>
</evidence>
<gene>
    <name evidence="2" type="ordered locus">MTR_4g065770</name>
    <name evidence="3" type="ORF">MtrunA17_Chr4g0032851</name>
</gene>
<dbReference type="PANTHER" id="PTHR31890">
    <property type="entry name" value="PLANT INVERTASE/PECTIN METHYLESTERASE INHIBITOR SUPERFAMILY PROTEIN"/>
    <property type="match status" value="1"/>
</dbReference>
<name>A0A072ULH1_MEDTR</name>
<evidence type="ECO:0000313" key="3">
    <source>
        <dbReference type="EMBL" id="RHN61088.1"/>
    </source>
</evidence>
<evidence type="ECO:0000313" key="4">
    <source>
        <dbReference type="EnsemblPlants" id="KEH30241"/>
    </source>
</evidence>
<organism evidence="2 5">
    <name type="scientific">Medicago truncatula</name>
    <name type="common">Barrel medic</name>
    <name type="synonym">Medicago tribuloides</name>
    <dbReference type="NCBI Taxonomy" id="3880"/>
    <lineage>
        <taxon>Eukaryota</taxon>
        <taxon>Viridiplantae</taxon>
        <taxon>Streptophyta</taxon>
        <taxon>Embryophyta</taxon>
        <taxon>Tracheophyta</taxon>
        <taxon>Spermatophyta</taxon>
        <taxon>Magnoliopsida</taxon>
        <taxon>eudicotyledons</taxon>
        <taxon>Gunneridae</taxon>
        <taxon>Pentapetalae</taxon>
        <taxon>rosids</taxon>
        <taxon>fabids</taxon>
        <taxon>Fabales</taxon>
        <taxon>Fabaceae</taxon>
        <taxon>Papilionoideae</taxon>
        <taxon>50 kb inversion clade</taxon>
        <taxon>NPAAA clade</taxon>
        <taxon>Hologalegina</taxon>
        <taxon>IRL clade</taxon>
        <taxon>Trifolieae</taxon>
        <taxon>Medicago</taxon>
    </lineage>
</organism>
<dbReference type="Gramene" id="rna23511">
    <property type="protein sequence ID" value="RHN61088.1"/>
    <property type="gene ID" value="gene23511"/>
</dbReference>
<dbReference type="SUPFAM" id="SSF101148">
    <property type="entry name" value="Plant invertase/pectin methylesterase inhibitor"/>
    <property type="match status" value="1"/>
</dbReference>